<gene>
    <name evidence="1" type="ORF">BDV26DRAFT_276851</name>
</gene>
<name>A0A5N7AMG8_9EURO</name>
<proteinExistence type="predicted"/>
<dbReference type="Proteomes" id="UP000326198">
    <property type="component" value="Unassembled WGS sequence"/>
</dbReference>
<reference evidence="1 2" key="1">
    <citation type="submission" date="2019-04" db="EMBL/GenBank/DDBJ databases">
        <title>Friends and foes A comparative genomics studyof 23 Aspergillus species from section Flavi.</title>
        <authorList>
            <consortium name="DOE Joint Genome Institute"/>
            <person name="Kjaerbolling I."/>
            <person name="Vesth T."/>
            <person name="Frisvad J.C."/>
            <person name="Nybo J.L."/>
            <person name="Theobald S."/>
            <person name="Kildgaard S."/>
            <person name="Isbrandt T."/>
            <person name="Kuo A."/>
            <person name="Sato A."/>
            <person name="Lyhne E.K."/>
            <person name="Kogle M.E."/>
            <person name="Wiebenga A."/>
            <person name="Kun R.S."/>
            <person name="Lubbers R.J."/>
            <person name="Makela M.R."/>
            <person name="Barry K."/>
            <person name="Chovatia M."/>
            <person name="Clum A."/>
            <person name="Daum C."/>
            <person name="Haridas S."/>
            <person name="He G."/>
            <person name="LaButti K."/>
            <person name="Lipzen A."/>
            <person name="Mondo S."/>
            <person name="Riley R."/>
            <person name="Salamov A."/>
            <person name="Simmons B.A."/>
            <person name="Magnuson J.K."/>
            <person name="Henrissat B."/>
            <person name="Mortensen U.H."/>
            <person name="Larsen T.O."/>
            <person name="Devries R.P."/>
            <person name="Grigoriev I.V."/>
            <person name="Machida M."/>
            <person name="Baker S.E."/>
            <person name="Andersen M.R."/>
        </authorList>
    </citation>
    <scope>NUCLEOTIDE SEQUENCE [LARGE SCALE GENOMIC DNA]</scope>
    <source>
        <strain evidence="1 2">IBT 29228</strain>
    </source>
</reference>
<dbReference type="EMBL" id="ML736495">
    <property type="protein sequence ID" value="KAE8371051.1"/>
    <property type="molecule type" value="Genomic_DNA"/>
</dbReference>
<accession>A0A5N7AMG8</accession>
<dbReference type="AlphaFoldDB" id="A0A5N7AMG8"/>
<keyword evidence="2" id="KW-1185">Reference proteome</keyword>
<sequence length="59" mass="6704">MWPKMNSEQHILCTRIFSLAMRDIASLDVSTYGSVYFSDGPLESQMKIPFEQGFCIGLI</sequence>
<dbReference type="OrthoDB" id="2831558at2759"/>
<evidence type="ECO:0000313" key="1">
    <source>
        <dbReference type="EMBL" id="KAE8371051.1"/>
    </source>
</evidence>
<evidence type="ECO:0000313" key="2">
    <source>
        <dbReference type="Proteomes" id="UP000326198"/>
    </source>
</evidence>
<organism evidence="1 2">
    <name type="scientific">Aspergillus bertholletiae</name>
    <dbReference type="NCBI Taxonomy" id="1226010"/>
    <lineage>
        <taxon>Eukaryota</taxon>
        <taxon>Fungi</taxon>
        <taxon>Dikarya</taxon>
        <taxon>Ascomycota</taxon>
        <taxon>Pezizomycotina</taxon>
        <taxon>Eurotiomycetes</taxon>
        <taxon>Eurotiomycetidae</taxon>
        <taxon>Eurotiales</taxon>
        <taxon>Aspergillaceae</taxon>
        <taxon>Aspergillus</taxon>
        <taxon>Aspergillus subgen. Circumdati</taxon>
    </lineage>
</organism>
<protein>
    <submittedName>
        <fullName evidence="1">Uncharacterized protein</fullName>
    </submittedName>
</protein>